<dbReference type="FunCoup" id="Q6CY30">
    <property type="interactions" value="144"/>
</dbReference>
<evidence type="ECO:0000256" key="6">
    <source>
        <dbReference type="RuleBase" id="RU363067"/>
    </source>
</evidence>
<feature type="binding site" evidence="4">
    <location>
        <position position="304"/>
    </location>
    <ligand>
        <name>AMP</name>
        <dbReference type="ChEBI" id="CHEBI:456215"/>
    </ligand>
</feature>
<feature type="binding site" evidence="4">
    <location>
        <position position="475"/>
    </location>
    <ligand>
        <name>AMP</name>
        <dbReference type="ChEBI" id="CHEBI:456215"/>
    </ligand>
</feature>
<dbReference type="InterPro" id="IPR023174">
    <property type="entry name" value="PDEase_CS"/>
</dbReference>
<name>Q6CY30_KLULA</name>
<feature type="binding site" evidence="4">
    <location>
        <position position="397"/>
    </location>
    <ligand>
        <name>AMP</name>
        <dbReference type="ChEBI" id="CHEBI:456215"/>
    </ligand>
</feature>
<dbReference type="OMA" id="KFHNFRH"/>
<dbReference type="Proteomes" id="UP000000598">
    <property type="component" value="Chromosome A"/>
</dbReference>
<evidence type="ECO:0000256" key="2">
    <source>
        <dbReference type="ARBA" id="ARBA00022801"/>
    </source>
</evidence>
<evidence type="ECO:0000256" key="5">
    <source>
        <dbReference type="PIRSR" id="PIRSR623088-3"/>
    </source>
</evidence>
<evidence type="ECO:0000256" key="1">
    <source>
        <dbReference type="ARBA" id="ARBA00022723"/>
    </source>
</evidence>
<evidence type="ECO:0000259" key="7">
    <source>
        <dbReference type="PROSITE" id="PS51845"/>
    </source>
</evidence>
<evidence type="ECO:0000256" key="3">
    <source>
        <dbReference type="PIRSR" id="PIRSR623088-1"/>
    </source>
</evidence>
<feature type="binding site" evidence="5">
    <location>
        <position position="304"/>
    </location>
    <ligand>
        <name>Zn(2+)</name>
        <dbReference type="ChEBI" id="CHEBI:29105"/>
        <label>2</label>
    </ligand>
</feature>
<dbReference type="SUPFAM" id="SSF109604">
    <property type="entry name" value="HD-domain/PDEase-like"/>
    <property type="match status" value="1"/>
</dbReference>
<dbReference type="eggNOG" id="KOG3689">
    <property type="taxonomic scope" value="Eukaryota"/>
</dbReference>
<keyword evidence="1 5" id="KW-0479">Metal-binding</keyword>
<dbReference type="PANTHER" id="PTHR11347">
    <property type="entry name" value="CYCLIC NUCLEOTIDE PHOSPHODIESTERASE"/>
    <property type="match status" value="1"/>
</dbReference>
<sequence length="516" mass="59350">MTVHVCCVGPCVEVIKRLSRDSDHVSIQKFDSVTQVMMWFFQKRLQDKSMTFEGSCLFICYDPIRTKLRSTSVLNSMDPETLSCFISDMFPCFNVMCVPSANFIDYYESVILNTDMIGNDDSDEDMDRISSVYRWMYSGSESLTDGSEEHHDLPCSNNLYTMASHLAYVNSNDRLKRERVPIWDYIDITDMIKSNLSHNDAYYWKCLDSWDFCAHSLNCTELIWCAYLLFHKLNTESNLSHAPPSTNRLLLMLLNIEAAYHQGNKFHNFRHAVDVLQATYQLCHLLELPKLASFLLCIAAIGHDVAHPGTNNMLFNKYVSPISKYYKEQSVLENFHADIYLDILSHYWPELSQEFTGIKDSIIATDMALHNHYVETIKQETGPNLTGLTSLIIKAADISNVTRPLLISAKWAALISMEFKECAVLEKNLVELADAKDDEKKRISYKLDLDFDSYSELPSNIDDILKEFPNIPKGQAFFIDTFALSLFSGLGLKYKQLQFLVDNVENNRKFWMERGD</sequence>
<dbReference type="CDD" id="cd00077">
    <property type="entry name" value="HDc"/>
    <property type="match status" value="1"/>
</dbReference>
<dbReference type="PRINTS" id="PR00387">
    <property type="entry name" value="PDIESTERASE1"/>
</dbReference>
<dbReference type="PROSITE" id="PS51845">
    <property type="entry name" value="PDEASE_I_2"/>
    <property type="match status" value="1"/>
</dbReference>
<evidence type="ECO:0000313" key="9">
    <source>
        <dbReference type="Proteomes" id="UP000000598"/>
    </source>
</evidence>
<comment type="cofactor">
    <cofactor evidence="6">
        <name>a divalent metal cation</name>
        <dbReference type="ChEBI" id="CHEBI:60240"/>
    </cofactor>
    <text evidence="6">Binds 2 divalent metal cations per subunit. Site 1 may preferentially bind zinc ions, while site 2 has a preference for magnesium and/or manganese ions.</text>
</comment>
<feature type="binding site" evidence="5">
    <location>
        <position position="303"/>
    </location>
    <ligand>
        <name>Zn(2+)</name>
        <dbReference type="ChEBI" id="CHEBI:29105"/>
        <label>1</label>
    </ligand>
</feature>
<keyword evidence="2 6" id="KW-0378">Hydrolase</keyword>
<dbReference type="EMBL" id="CR382121">
    <property type="protein sequence ID" value="CAH02747.1"/>
    <property type="molecule type" value="Genomic_DNA"/>
</dbReference>
<reference evidence="8 9" key="1">
    <citation type="journal article" date="2004" name="Nature">
        <title>Genome evolution in yeasts.</title>
        <authorList>
            <consortium name="Genolevures"/>
            <person name="Dujon B."/>
            <person name="Sherman D."/>
            <person name="Fischer G."/>
            <person name="Durrens P."/>
            <person name="Casaregola S."/>
            <person name="Lafontaine I."/>
            <person name="de Montigny J."/>
            <person name="Marck C."/>
            <person name="Neuveglise C."/>
            <person name="Talla E."/>
            <person name="Goffard N."/>
            <person name="Frangeul L."/>
            <person name="Aigle M."/>
            <person name="Anthouard V."/>
            <person name="Babour A."/>
            <person name="Barbe V."/>
            <person name="Barnay S."/>
            <person name="Blanchin S."/>
            <person name="Beckerich J.M."/>
            <person name="Beyne E."/>
            <person name="Bleykasten C."/>
            <person name="Boisrame A."/>
            <person name="Boyer J."/>
            <person name="Cattolico L."/>
            <person name="Confanioleri F."/>
            <person name="de Daruvar A."/>
            <person name="Despons L."/>
            <person name="Fabre E."/>
            <person name="Fairhead C."/>
            <person name="Ferry-Dumazet H."/>
            <person name="Groppi A."/>
            <person name="Hantraye F."/>
            <person name="Hennequin C."/>
            <person name="Jauniaux N."/>
            <person name="Joyet P."/>
            <person name="Kachouri R."/>
            <person name="Kerrest A."/>
            <person name="Koszul R."/>
            <person name="Lemaire M."/>
            <person name="Lesur I."/>
            <person name="Ma L."/>
            <person name="Muller H."/>
            <person name="Nicaud J.M."/>
            <person name="Nikolski M."/>
            <person name="Oztas S."/>
            <person name="Ozier-Kalogeropoulos O."/>
            <person name="Pellenz S."/>
            <person name="Potier S."/>
            <person name="Richard G.F."/>
            <person name="Straub M.L."/>
            <person name="Suleau A."/>
            <person name="Swennene D."/>
            <person name="Tekaia F."/>
            <person name="Wesolowski-Louvel M."/>
            <person name="Westhof E."/>
            <person name="Wirth B."/>
            <person name="Zeniou-Meyer M."/>
            <person name="Zivanovic I."/>
            <person name="Bolotin-Fukuhara M."/>
            <person name="Thierry A."/>
            <person name="Bouchier C."/>
            <person name="Caudron B."/>
            <person name="Scarpelli C."/>
            <person name="Gaillardin C."/>
            <person name="Weissenbach J."/>
            <person name="Wincker P."/>
            <person name="Souciet J.L."/>
        </authorList>
    </citation>
    <scope>NUCLEOTIDE SEQUENCE [LARGE SCALE GENOMIC DNA]</scope>
    <source>
        <strain evidence="9">ATCC 8585 / CBS 2359 / DSM 70799 / NBRC 1267 / NRRL Y-1140 / WM37</strain>
    </source>
</reference>
<dbReference type="InterPro" id="IPR003607">
    <property type="entry name" value="HD/PDEase_dom"/>
</dbReference>
<feature type="binding site" evidence="4">
    <location>
        <begin position="267"/>
        <end position="271"/>
    </location>
    <ligand>
        <name>AMP</name>
        <dbReference type="ChEBI" id="CHEBI:456215"/>
    </ligand>
</feature>
<accession>Q6CY30</accession>
<dbReference type="SMART" id="SM00471">
    <property type="entry name" value="HDc"/>
    <property type="match status" value="1"/>
</dbReference>
<feature type="binding site" evidence="5">
    <location>
        <position position="304"/>
    </location>
    <ligand>
        <name>Zn(2+)</name>
        <dbReference type="ChEBI" id="CHEBI:29105"/>
        <label>1</label>
    </ligand>
</feature>
<organism evidence="8 9">
    <name type="scientific">Kluyveromyces lactis (strain ATCC 8585 / CBS 2359 / DSM 70799 / NBRC 1267 / NRRL Y-1140 / WM37)</name>
    <name type="common">Yeast</name>
    <name type="synonym">Candida sphaerica</name>
    <dbReference type="NCBI Taxonomy" id="284590"/>
    <lineage>
        <taxon>Eukaryota</taxon>
        <taxon>Fungi</taxon>
        <taxon>Dikarya</taxon>
        <taxon>Ascomycota</taxon>
        <taxon>Saccharomycotina</taxon>
        <taxon>Saccharomycetes</taxon>
        <taxon>Saccharomycetales</taxon>
        <taxon>Saccharomycetaceae</taxon>
        <taxon>Kluyveromyces</taxon>
    </lineage>
</organism>
<protein>
    <recommendedName>
        <fullName evidence="6">Phosphodiesterase</fullName>
        <ecNumber evidence="6">3.1.4.-</ecNumber>
    </recommendedName>
</protein>
<feature type="binding site" evidence="5">
    <location>
        <position position="271"/>
    </location>
    <ligand>
        <name>Zn(2+)</name>
        <dbReference type="ChEBI" id="CHEBI:29105"/>
        <label>1</label>
    </ligand>
</feature>
<dbReference type="KEGG" id="kla:KLLA0_A03619g"/>
<dbReference type="Pfam" id="PF00233">
    <property type="entry name" value="PDEase_I"/>
    <property type="match status" value="1"/>
</dbReference>
<dbReference type="HOGENOM" id="CLU_028903_0_0_1"/>
<feature type="domain" description="PDEase" evidence="7">
    <location>
        <begin position="184"/>
        <end position="516"/>
    </location>
</feature>
<feature type="active site" description="Proton donor" evidence="3">
    <location>
        <position position="267"/>
    </location>
</feature>
<dbReference type="GO" id="GO:0046872">
    <property type="term" value="F:metal ion binding"/>
    <property type="evidence" value="ECO:0007669"/>
    <property type="project" value="UniProtKB-KW"/>
</dbReference>
<dbReference type="InterPro" id="IPR023088">
    <property type="entry name" value="PDEase"/>
</dbReference>
<keyword evidence="9" id="KW-1185">Reference proteome</keyword>
<dbReference type="InterPro" id="IPR036971">
    <property type="entry name" value="PDEase_catalytic_dom_sf"/>
</dbReference>
<dbReference type="STRING" id="284590.Q6CY30"/>
<comment type="similarity">
    <text evidence="6">Belongs to the cyclic nucleotide phosphodiesterase family.</text>
</comment>
<feature type="binding site" evidence="5">
    <location>
        <position position="397"/>
    </location>
    <ligand>
        <name>Zn(2+)</name>
        <dbReference type="ChEBI" id="CHEBI:29105"/>
        <label>1</label>
    </ligand>
</feature>
<dbReference type="InterPro" id="IPR002073">
    <property type="entry name" value="PDEase_catalytic_dom"/>
</dbReference>
<evidence type="ECO:0000313" key="8">
    <source>
        <dbReference type="EMBL" id="CAH02747.1"/>
    </source>
</evidence>
<proteinExistence type="inferred from homology"/>
<dbReference type="PaxDb" id="284590-Q6CY30"/>
<dbReference type="AlphaFoldDB" id="Q6CY30"/>
<evidence type="ECO:0000256" key="4">
    <source>
        <dbReference type="PIRSR" id="PIRSR623088-2"/>
    </source>
</evidence>
<dbReference type="Gene3D" id="1.10.1300.10">
    <property type="entry name" value="3'5'-cyclic nucleotide phosphodiesterase, catalytic domain"/>
    <property type="match status" value="1"/>
</dbReference>
<dbReference type="GO" id="GO:0004114">
    <property type="term" value="F:3',5'-cyclic-nucleotide phosphodiesterase activity"/>
    <property type="evidence" value="ECO:0007669"/>
    <property type="project" value="InterPro"/>
</dbReference>
<dbReference type="PROSITE" id="PS00126">
    <property type="entry name" value="PDEASE_I_1"/>
    <property type="match status" value="1"/>
</dbReference>
<gene>
    <name evidence="8" type="ORF">KLLA0_A03619g</name>
</gene>
<dbReference type="InParanoid" id="Q6CY30"/>
<dbReference type="EC" id="3.1.4.-" evidence="6"/>
<dbReference type="GO" id="GO:0007165">
    <property type="term" value="P:signal transduction"/>
    <property type="evidence" value="ECO:0007669"/>
    <property type="project" value="InterPro"/>
</dbReference>